<dbReference type="SUPFAM" id="SSF53187">
    <property type="entry name" value="Zn-dependent exopeptidases"/>
    <property type="match status" value="1"/>
</dbReference>
<evidence type="ECO:0000256" key="7">
    <source>
        <dbReference type="PROSITE-ProRule" id="PRU01379"/>
    </source>
</evidence>
<evidence type="ECO:0000256" key="2">
    <source>
        <dbReference type="ARBA" id="ARBA00005988"/>
    </source>
</evidence>
<dbReference type="PROSITE" id="PS52035">
    <property type="entry name" value="PEPTIDASE_M14"/>
    <property type="match status" value="1"/>
</dbReference>
<keyword evidence="4" id="KW-0378">Hydrolase</keyword>
<gene>
    <name evidence="11" type="ORF">O1R50_10365</name>
</gene>
<evidence type="ECO:0000256" key="1">
    <source>
        <dbReference type="ARBA" id="ARBA00001947"/>
    </source>
</evidence>
<comment type="cofactor">
    <cofactor evidence="1">
        <name>Zn(2+)</name>
        <dbReference type="ChEBI" id="CHEBI:29105"/>
    </cofactor>
</comment>
<dbReference type="SMART" id="SM00631">
    <property type="entry name" value="Zn_pept"/>
    <property type="match status" value="1"/>
</dbReference>
<feature type="chain" id="PRO_5040958747" evidence="9">
    <location>
        <begin position="29"/>
        <end position="441"/>
    </location>
</feature>
<dbReference type="PANTHER" id="PTHR11705:SF143">
    <property type="entry name" value="SLL0236 PROTEIN"/>
    <property type="match status" value="1"/>
</dbReference>
<dbReference type="PANTHER" id="PTHR11705">
    <property type="entry name" value="PROTEASE FAMILY M14 CARBOXYPEPTIDASE A,B"/>
    <property type="match status" value="1"/>
</dbReference>
<dbReference type="EMBL" id="JAPZVP010000007">
    <property type="protein sequence ID" value="MDA1360030.1"/>
    <property type="molecule type" value="Genomic_DNA"/>
</dbReference>
<dbReference type="Gene3D" id="3.40.630.10">
    <property type="entry name" value="Zn peptidases"/>
    <property type="match status" value="1"/>
</dbReference>
<comment type="similarity">
    <text evidence="2 7">Belongs to the peptidase M14 family.</text>
</comment>
<dbReference type="GO" id="GO:0004181">
    <property type="term" value="F:metallocarboxypeptidase activity"/>
    <property type="evidence" value="ECO:0007669"/>
    <property type="project" value="InterPro"/>
</dbReference>
<feature type="domain" description="Peptidase M14" evidence="10">
    <location>
        <begin position="111"/>
        <end position="434"/>
    </location>
</feature>
<evidence type="ECO:0000256" key="4">
    <source>
        <dbReference type="ARBA" id="ARBA00022801"/>
    </source>
</evidence>
<keyword evidence="5" id="KW-0862">Zinc</keyword>
<evidence type="ECO:0000256" key="3">
    <source>
        <dbReference type="ARBA" id="ARBA00022670"/>
    </source>
</evidence>
<evidence type="ECO:0000313" key="11">
    <source>
        <dbReference type="EMBL" id="MDA1360030.1"/>
    </source>
</evidence>
<dbReference type="GO" id="GO:0005615">
    <property type="term" value="C:extracellular space"/>
    <property type="evidence" value="ECO:0007669"/>
    <property type="project" value="TreeGrafter"/>
</dbReference>
<dbReference type="GO" id="GO:0008270">
    <property type="term" value="F:zinc ion binding"/>
    <property type="evidence" value="ECO:0007669"/>
    <property type="project" value="InterPro"/>
</dbReference>
<keyword evidence="9" id="KW-0732">Signal</keyword>
<keyword evidence="6" id="KW-0482">Metalloprotease</keyword>
<feature type="compositionally biased region" description="Polar residues" evidence="8">
    <location>
        <begin position="274"/>
        <end position="287"/>
    </location>
</feature>
<name>A0A9X3PB17_9ACTN</name>
<feature type="region of interest" description="Disordered" evidence="8">
    <location>
        <begin position="274"/>
        <end position="293"/>
    </location>
</feature>
<evidence type="ECO:0000256" key="8">
    <source>
        <dbReference type="SAM" id="MobiDB-lite"/>
    </source>
</evidence>
<organism evidence="11 12">
    <name type="scientific">Glycomyces luteolus</name>
    <dbReference type="NCBI Taxonomy" id="2670330"/>
    <lineage>
        <taxon>Bacteria</taxon>
        <taxon>Bacillati</taxon>
        <taxon>Actinomycetota</taxon>
        <taxon>Actinomycetes</taxon>
        <taxon>Glycomycetales</taxon>
        <taxon>Glycomycetaceae</taxon>
        <taxon>Glycomyces</taxon>
    </lineage>
</organism>
<evidence type="ECO:0000256" key="6">
    <source>
        <dbReference type="ARBA" id="ARBA00023049"/>
    </source>
</evidence>
<evidence type="ECO:0000259" key="10">
    <source>
        <dbReference type="PROSITE" id="PS52035"/>
    </source>
</evidence>
<comment type="caution">
    <text evidence="11">The sequence shown here is derived from an EMBL/GenBank/DDBJ whole genome shotgun (WGS) entry which is preliminary data.</text>
</comment>
<dbReference type="Proteomes" id="UP001146067">
    <property type="component" value="Unassembled WGS sequence"/>
</dbReference>
<reference evidence="11" key="1">
    <citation type="submission" date="2022-12" db="EMBL/GenBank/DDBJ databases">
        <title>Gycomyces niveus sp.nov.,a novel actinomycete isolated from soil in Shouguan.</title>
        <authorList>
            <person name="Yang X."/>
        </authorList>
    </citation>
    <scope>NUCLEOTIDE SEQUENCE</scope>
    <source>
        <strain evidence="11">NEAU-A15</strain>
    </source>
</reference>
<dbReference type="InterPro" id="IPR000834">
    <property type="entry name" value="Peptidase_M14"/>
</dbReference>
<accession>A0A9X3PB17</accession>
<feature type="signal peptide" evidence="9">
    <location>
        <begin position="1"/>
        <end position="28"/>
    </location>
</feature>
<dbReference type="RefSeq" id="WP_270109939.1">
    <property type="nucleotide sequence ID" value="NZ_JAPZVP010000007.1"/>
</dbReference>
<evidence type="ECO:0000256" key="5">
    <source>
        <dbReference type="ARBA" id="ARBA00022833"/>
    </source>
</evidence>
<keyword evidence="12" id="KW-1185">Reference proteome</keyword>
<proteinExistence type="inferred from homology"/>
<dbReference type="GO" id="GO:0006508">
    <property type="term" value="P:proteolysis"/>
    <property type="evidence" value="ECO:0007669"/>
    <property type="project" value="UniProtKB-KW"/>
</dbReference>
<dbReference type="AlphaFoldDB" id="A0A9X3PB17"/>
<sequence>MKRRLVTASVALGVVVAATGVATLTAQADPIEPEDSELSTWTVPRLTADEAAELEALGFTLAHDHGAESHIIGDEALAAEARELGYAPEFVDTVYKDLPVTAEQEGTYYGGYRTVDSYEADLQAIAEANPDLASLHDIGDSWLKTQGEGGHDVYAICLTKIAAGDCETDPDSAKPRFSLIAQMHAREIATGEVAWRWIEKLVDGYGTDAEVTELMDTSEIWVVPIANPDGVDIVASGGDDPILQRKNANDSNGNCGDSLGVDLNRNSTFEWGADSTNPCSETFQGPSAGSEPETQAVEDWLRALHPDQRGENPADAAPDDARDVFLTLHSYGEYIIVPWGYTNDVAPNDGQLRALGEAMSQSNGYFVGTNDDTVGYSTSGTTDDMAYGELGVASFTFEIGPDTGDCGGFFPAFTCVDDTLWPENEGALMTAAQAAAAPYGG</sequence>
<protein>
    <submittedName>
        <fullName evidence="11">M14 family zinc carboxypeptidase</fullName>
    </submittedName>
</protein>
<evidence type="ECO:0000256" key="9">
    <source>
        <dbReference type="SAM" id="SignalP"/>
    </source>
</evidence>
<dbReference type="Pfam" id="PF00246">
    <property type="entry name" value="Peptidase_M14"/>
    <property type="match status" value="1"/>
</dbReference>
<evidence type="ECO:0000313" key="12">
    <source>
        <dbReference type="Proteomes" id="UP001146067"/>
    </source>
</evidence>
<keyword evidence="11" id="KW-0121">Carboxypeptidase</keyword>
<keyword evidence="3" id="KW-0645">Protease</keyword>
<feature type="active site" description="Proton donor/acceptor" evidence="7">
    <location>
        <position position="398"/>
    </location>
</feature>